<gene>
    <name evidence="6" type="ORF">UFOPK3772_00159</name>
</gene>
<dbReference type="PANTHER" id="PTHR45663:SF11">
    <property type="entry name" value="GEO12009P1"/>
    <property type="match status" value="1"/>
</dbReference>
<dbReference type="AlphaFoldDB" id="A0A6J7IFD0"/>
<reference evidence="6" key="1">
    <citation type="submission" date="2020-05" db="EMBL/GenBank/DDBJ databases">
        <authorList>
            <person name="Chiriac C."/>
            <person name="Salcher M."/>
            <person name="Ghai R."/>
            <person name="Kavagutti S V."/>
        </authorList>
    </citation>
    <scope>NUCLEOTIDE SEQUENCE</scope>
</reference>
<dbReference type="Pfam" id="PF00085">
    <property type="entry name" value="Thioredoxin"/>
    <property type="match status" value="1"/>
</dbReference>
<sequence length="317" mass="33178">MRVGENEAVTSTPFSAHGAVDLGALASARQNQQRAAVARSSAPAGVVIDVTEASFEADVIHQSMTVPVVLDLWAEWCGPCKQLSPILEALAAEYGGRWILAKVDVDANPQISAAFQVQSIPAVFAVIKGQPVPLFQGAYPEAQIRQILEQLLTVAAEQGVSGSLTEGEPGEPGEPASVEPPVDPRFEAAFDAVEAGDWDSAEAAYRAMLDSSPADADAQAGLAMVGLYRRVEGVDPLQARTAAAEAPSDVQAAMVAADLDVLEGNWASAFNRLVECVRATSGDDRSVARARLLECFIMAGDEPAVAPARLALANALF</sequence>
<dbReference type="GO" id="GO:0015035">
    <property type="term" value="F:protein-disulfide reductase activity"/>
    <property type="evidence" value="ECO:0007669"/>
    <property type="project" value="TreeGrafter"/>
</dbReference>
<dbReference type="Gene3D" id="3.40.30.10">
    <property type="entry name" value="Glutaredoxin"/>
    <property type="match status" value="1"/>
</dbReference>
<dbReference type="GO" id="GO:0045454">
    <property type="term" value="P:cell redox homeostasis"/>
    <property type="evidence" value="ECO:0007669"/>
    <property type="project" value="TreeGrafter"/>
</dbReference>
<name>A0A6J7IFD0_9ZZZZ</name>
<dbReference type="Pfam" id="PF14561">
    <property type="entry name" value="TPR_20"/>
    <property type="match status" value="1"/>
</dbReference>
<dbReference type="InterPro" id="IPR036249">
    <property type="entry name" value="Thioredoxin-like_sf"/>
</dbReference>
<dbReference type="GO" id="GO:0006950">
    <property type="term" value="P:response to stress"/>
    <property type="evidence" value="ECO:0007669"/>
    <property type="project" value="UniProtKB-ARBA"/>
</dbReference>
<dbReference type="GO" id="GO:0005829">
    <property type="term" value="C:cytosol"/>
    <property type="evidence" value="ECO:0007669"/>
    <property type="project" value="TreeGrafter"/>
</dbReference>
<keyword evidence="1" id="KW-0813">Transport</keyword>
<keyword evidence="2" id="KW-0249">Electron transport</keyword>
<dbReference type="PROSITE" id="PS00194">
    <property type="entry name" value="THIOREDOXIN_1"/>
    <property type="match status" value="1"/>
</dbReference>
<evidence type="ECO:0000256" key="4">
    <source>
        <dbReference type="SAM" id="MobiDB-lite"/>
    </source>
</evidence>
<accession>A0A6J7IFD0</accession>
<evidence type="ECO:0000313" key="6">
    <source>
        <dbReference type="EMBL" id="CAB4929465.1"/>
    </source>
</evidence>
<dbReference type="InterPro" id="IPR013766">
    <property type="entry name" value="Thioredoxin_domain"/>
</dbReference>
<organism evidence="6">
    <name type="scientific">freshwater metagenome</name>
    <dbReference type="NCBI Taxonomy" id="449393"/>
    <lineage>
        <taxon>unclassified sequences</taxon>
        <taxon>metagenomes</taxon>
        <taxon>ecological metagenomes</taxon>
    </lineage>
</organism>
<dbReference type="InterPro" id="IPR017937">
    <property type="entry name" value="Thioredoxin_CS"/>
</dbReference>
<protein>
    <submittedName>
        <fullName evidence="6">Unannotated protein</fullName>
    </submittedName>
</protein>
<dbReference type="InterPro" id="IPR011990">
    <property type="entry name" value="TPR-like_helical_dom_sf"/>
</dbReference>
<keyword evidence="3" id="KW-1015">Disulfide bond</keyword>
<evidence type="ECO:0000256" key="3">
    <source>
        <dbReference type="ARBA" id="ARBA00023157"/>
    </source>
</evidence>
<proteinExistence type="predicted"/>
<evidence type="ECO:0000256" key="2">
    <source>
        <dbReference type="ARBA" id="ARBA00022982"/>
    </source>
</evidence>
<feature type="domain" description="Thioredoxin" evidence="5">
    <location>
        <begin position="36"/>
        <end position="153"/>
    </location>
</feature>
<feature type="region of interest" description="Disordered" evidence="4">
    <location>
        <begin position="161"/>
        <end position="180"/>
    </location>
</feature>
<dbReference type="SUPFAM" id="SSF52833">
    <property type="entry name" value="Thioredoxin-like"/>
    <property type="match status" value="1"/>
</dbReference>
<dbReference type="PANTHER" id="PTHR45663">
    <property type="entry name" value="GEO12009P1"/>
    <property type="match status" value="1"/>
</dbReference>
<evidence type="ECO:0000256" key="1">
    <source>
        <dbReference type="ARBA" id="ARBA00022448"/>
    </source>
</evidence>
<dbReference type="Gene3D" id="1.25.40.10">
    <property type="entry name" value="Tetratricopeptide repeat domain"/>
    <property type="match status" value="1"/>
</dbReference>
<dbReference type="CDD" id="cd02956">
    <property type="entry name" value="ybbN"/>
    <property type="match status" value="1"/>
</dbReference>
<dbReference type="EMBL" id="CAFBNE010000003">
    <property type="protein sequence ID" value="CAB4929465.1"/>
    <property type="molecule type" value="Genomic_DNA"/>
</dbReference>
<evidence type="ECO:0000259" key="5">
    <source>
        <dbReference type="PROSITE" id="PS51352"/>
    </source>
</evidence>
<dbReference type="PROSITE" id="PS51352">
    <property type="entry name" value="THIOREDOXIN_2"/>
    <property type="match status" value="1"/>
</dbReference>